<evidence type="ECO:0000256" key="4">
    <source>
        <dbReference type="ARBA" id="ARBA00022723"/>
    </source>
</evidence>
<evidence type="ECO:0000256" key="6">
    <source>
        <dbReference type="ARBA" id="ARBA00022977"/>
    </source>
</evidence>
<dbReference type="GO" id="GO:0004789">
    <property type="term" value="F:thiamine-phosphate diphosphorylase activity"/>
    <property type="evidence" value="ECO:0007669"/>
    <property type="project" value="UniProtKB-UniRule"/>
</dbReference>
<dbReference type="CDD" id="cd00564">
    <property type="entry name" value="TMP_TenI"/>
    <property type="match status" value="1"/>
</dbReference>
<dbReference type="InterPro" id="IPR034291">
    <property type="entry name" value="TMP_synthase"/>
</dbReference>
<feature type="binding site" evidence="10">
    <location>
        <position position="74"/>
    </location>
    <ligand>
        <name>Mg(2+)</name>
        <dbReference type="ChEBI" id="CHEBI:18420"/>
    </ligand>
</feature>
<comment type="cofactor">
    <cofactor evidence="10">
        <name>Mg(2+)</name>
        <dbReference type="ChEBI" id="CHEBI:18420"/>
    </cofactor>
    <text evidence="10">Binds 1 Mg(2+) ion per subunit.</text>
</comment>
<keyword evidence="5 10" id="KW-0460">Magnesium</keyword>
<evidence type="ECO:0000256" key="2">
    <source>
        <dbReference type="ARBA" id="ARBA00005165"/>
    </source>
</evidence>
<evidence type="ECO:0000256" key="8">
    <source>
        <dbReference type="ARBA" id="ARBA00047851"/>
    </source>
</evidence>
<dbReference type="AlphaFoldDB" id="A0A0C2HS45"/>
<keyword evidence="3 10" id="KW-0808">Transferase</keyword>
<keyword evidence="4 10" id="KW-0479">Metal-binding</keyword>
<comment type="catalytic activity">
    <reaction evidence="9 10 11">
        <text>2-[(2R,5Z)-2-carboxy-4-methylthiazol-5(2H)-ylidene]ethyl phosphate + 4-amino-2-methyl-5-(diphosphooxymethyl)pyrimidine + 2 H(+) = thiamine phosphate + CO2 + diphosphate</text>
        <dbReference type="Rhea" id="RHEA:47844"/>
        <dbReference type="ChEBI" id="CHEBI:15378"/>
        <dbReference type="ChEBI" id="CHEBI:16526"/>
        <dbReference type="ChEBI" id="CHEBI:33019"/>
        <dbReference type="ChEBI" id="CHEBI:37575"/>
        <dbReference type="ChEBI" id="CHEBI:57841"/>
        <dbReference type="ChEBI" id="CHEBI:62899"/>
        <dbReference type="EC" id="2.5.1.3"/>
    </reaction>
</comment>
<dbReference type="GO" id="GO:0000287">
    <property type="term" value="F:magnesium ion binding"/>
    <property type="evidence" value="ECO:0007669"/>
    <property type="project" value="UniProtKB-UniRule"/>
</dbReference>
<comment type="function">
    <text evidence="1 10">Condenses 4-methyl-5-(beta-hydroxyethyl)thiazole monophosphate (THZ-P) and 2-methyl-4-amino-5-hydroxymethyl pyrimidine pyrophosphate (HMP-PP) to form thiamine monophosphate (TMP).</text>
</comment>
<comment type="catalytic activity">
    <reaction evidence="7 10 11">
        <text>4-methyl-5-(2-phosphooxyethyl)-thiazole + 4-amino-2-methyl-5-(diphosphooxymethyl)pyrimidine + H(+) = thiamine phosphate + diphosphate</text>
        <dbReference type="Rhea" id="RHEA:22328"/>
        <dbReference type="ChEBI" id="CHEBI:15378"/>
        <dbReference type="ChEBI" id="CHEBI:33019"/>
        <dbReference type="ChEBI" id="CHEBI:37575"/>
        <dbReference type="ChEBI" id="CHEBI:57841"/>
        <dbReference type="ChEBI" id="CHEBI:58296"/>
        <dbReference type="EC" id="2.5.1.3"/>
    </reaction>
</comment>
<evidence type="ECO:0000256" key="12">
    <source>
        <dbReference type="RuleBase" id="RU004253"/>
    </source>
</evidence>
<reference evidence="14 15" key="1">
    <citation type="submission" date="2014-12" db="EMBL/GenBank/DDBJ databases">
        <title>Genomes of Geoalkalibacter ferrihydriticus and Geoalkalibacter subterraneus, two haloalkaliphilic metal-reducing members of the Geobacteraceae.</title>
        <authorList>
            <person name="Badalamenti J.P."/>
            <person name="Torres C.I."/>
            <person name="Krajmalnik-Brown R."/>
            <person name="Bond D.R."/>
        </authorList>
    </citation>
    <scope>NUCLEOTIDE SEQUENCE [LARGE SCALE GENOMIC DNA]</scope>
    <source>
        <strain evidence="14 15">DSM 17813</strain>
    </source>
</reference>
<evidence type="ECO:0000256" key="7">
    <source>
        <dbReference type="ARBA" id="ARBA00047334"/>
    </source>
</evidence>
<dbReference type="FunFam" id="3.20.20.70:FF:000096">
    <property type="entry name" value="Thiamine-phosphate synthase"/>
    <property type="match status" value="1"/>
</dbReference>
<sequence length="208" mass="21383">MLSRALDFSLYLITDRRALPSGRSLDDAVGAACAGGVGAVQLREKDLDTRALYALACRLREITAAHGVRLLINDRIDLALAVAADGVHLGGRSLPLAVARRLLGPDGLIGVSTHNPQEIHAAHQNGADFVTFGPVYATPSKAAFGPPQGLQALHAACAGASLPVFALGGITPERAGEVRAAGAQGLAAIRAILGAADPTCAARRFARE</sequence>
<evidence type="ECO:0000259" key="13">
    <source>
        <dbReference type="Pfam" id="PF02581"/>
    </source>
</evidence>
<evidence type="ECO:0000256" key="3">
    <source>
        <dbReference type="ARBA" id="ARBA00022679"/>
    </source>
</evidence>
<dbReference type="GO" id="GO:0009228">
    <property type="term" value="P:thiamine biosynthetic process"/>
    <property type="evidence" value="ECO:0007669"/>
    <property type="project" value="UniProtKB-KW"/>
</dbReference>
<dbReference type="Gene3D" id="3.20.20.70">
    <property type="entry name" value="Aldolase class I"/>
    <property type="match status" value="1"/>
</dbReference>
<dbReference type="PANTHER" id="PTHR20857:SF15">
    <property type="entry name" value="THIAMINE-PHOSPHATE SYNTHASE"/>
    <property type="match status" value="1"/>
</dbReference>
<comment type="similarity">
    <text evidence="10 11">Belongs to the thiamine-phosphate synthase family.</text>
</comment>
<comment type="catalytic activity">
    <reaction evidence="8 10 11">
        <text>2-(2-carboxy-4-methylthiazol-5-yl)ethyl phosphate + 4-amino-2-methyl-5-(diphosphooxymethyl)pyrimidine + 2 H(+) = thiamine phosphate + CO2 + diphosphate</text>
        <dbReference type="Rhea" id="RHEA:47848"/>
        <dbReference type="ChEBI" id="CHEBI:15378"/>
        <dbReference type="ChEBI" id="CHEBI:16526"/>
        <dbReference type="ChEBI" id="CHEBI:33019"/>
        <dbReference type="ChEBI" id="CHEBI:37575"/>
        <dbReference type="ChEBI" id="CHEBI:57841"/>
        <dbReference type="ChEBI" id="CHEBI:62890"/>
        <dbReference type="EC" id="2.5.1.3"/>
    </reaction>
</comment>
<dbReference type="Pfam" id="PF02581">
    <property type="entry name" value="TMP-TENI"/>
    <property type="match status" value="1"/>
</dbReference>
<protein>
    <recommendedName>
        <fullName evidence="10">Thiamine-phosphate synthase</fullName>
        <shortName evidence="10">TP synthase</shortName>
        <shortName evidence="10">TPS</shortName>
        <ecNumber evidence="10">2.5.1.3</ecNumber>
    </recommendedName>
    <alternativeName>
        <fullName evidence="10">Thiamine-phosphate pyrophosphorylase</fullName>
        <shortName evidence="10">TMP pyrophosphorylase</shortName>
        <shortName evidence="10">TMP-PPase</shortName>
    </alternativeName>
</protein>
<evidence type="ECO:0000256" key="5">
    <source>
        <dbReference type="ARBA" id="ARBA00022842"/>
    </source>
</evidence>
<dbReference type="Proteomes" id="UP000035068">
    <property type="component" value="Unassembled WGS sequence"/>
</dbReference>
<dbReference type="NCBIfam" id="TIGR00693">
    <property type="entry name" value="thiE"/>
    <property type="match status" value="1"/>
</dbReference>
<dbReference type="PANTHER" id="PTHR20857">
    <property type="entry name" value="THIAMINE-PHOSPHATE PYROPHOSPHORYLASE"/>
    <property type="match status" value="1"/>
</dbReference>
<comment type="pathway">
    <text evidence="2 10 12">Cofactor biosynthesis; thiamine diphosphate biosynthesis; thiamine phosphate from 4-amino-2-methyl-5-diphosphomethylpyrimidine and 4-methyl-5-(2-phosphoethyl)-thiazole: step 1/1.</text>
</comment>
<comment type="caution">
    <text evidence="14">The sequence shown here is derived from an EMBL/GenBank/DDBJ whole genome shotgun (WGS) entry which is preliminary data.</text>
</comment>
<dbReference type="EC" id="2.5.1.3" evidence="10"/>
<dbReference type="SUPFAM" id="SSF51391">
    <property type="entry name" value="Thiamin phosphate synthase"/>
    <property type="match status" value="1"/>
</dbReference>
<keyword evidence="6 10" id="KW-0784">Thiamine biosynthesis</keyword>
<name>A0A0C2HS45_9BACT</name>
<dbReference type="InterPro" id="IPR022998">
    <property type="entry name" value="ThiamineP_synth_TenI"/>
</dbReference>
<evidence type="ECO:0000313" key="14">
    <source>
        <dbReference type="EMBL" id="KIH75592.1"/>
    </source>
</evidence>
<comment type="caution">
    <text evidence="10">Lacks conserved residue(s) required for the propagation of feature annotation.</text>
</comment>
<evidence type="ECO:0000256" key="1">
    <source>
        <dbReference type="ARBA" id="ARBA00003814"/>
    </source>
</evidence>
<feature type="binding site" evidence="10">
    <location>
        <position position="141"/>
    </location>
    <ligand>
        <name>4-amino-2-methyl-5-(diphosphooxymethyl)pyrimidine</name>
        <dbReference type="ChEBI" id="CHEBI:57841"/>
    </ligand>
</feature>
<evidence type="ECO:0000256" key="10">
    <source>
        <dbReference type="HAMAP-Rule" id="MF_00097"/>
    </source>
</evidence>
<feature type="binding site" evidence="10">
    <location>
        <position position="112"/>
    </location>
    <ligand>
        <name>4-amino-2-methyl-5-(diphosphooxymethyl)pyrimidine</name>
        <dbReference type="ChEBI" id="CHEBI:57841"/>
    </ligand>
</feature>
<dbReference type="InterPro" id="IPR013785">
    <property type="entry name" value="Aldolase_TIM"/>
</dbReference>
<dbReference type="UniPathway" id="UPA00060">
    <property type="reaction ID" value="UER00141"/>
</dbReference>
<evidence type="ECO:0000256" key="9">
    <source>
        <dbReference type="ARBA" id="ARBA00047883"/>
    </source>
</evidence>
<feature type="binding site" evidence="10">
    <location>
        <begin position="138"/>
        <end position="140"/>
    </location>
    <ligand>
        <name>2-[(2R,5Z)-2-carboxy-4-methylthiazol-5(2H)-ylidene]ethyl phosphate</name>
        <dbReference type="ChEBI" id="CHEBI:62899"/>
    </ligand>
</feature>
<evidence type="ECO:0000313" key="15">
    <source>
        <dbReference type="Proteomes" id="UP000035068"/>
    </source>
</evidence>
<accession>A0A0C2HS45</accession>
<dbReference type="EMBL" id="JWJD01000009">
    <property type="protein sequence ID" value="KIH75592.1"/>
    <property type="molecule type" value="Genomic_DNA"/>
</dbReference>
<dbReference type="GO" id="GO:0005737">
    <property type="term" value="C:cytoplasm"/>
    <property type="evidence" value="ECO:0007669"/>
    <property type="project" value="TreeGrafter"/>
</dbReference>
<keyword evidence="15" id="KW-1185">Reference proteome</keyword>
<feature type="domain" description="Thiamine phosphate synthase/TenI" evidence="13">
    <location>
        <begin position="10"/>
        <end position="192"/>
    </location>
</feature>
<dbReference type="GO" id="GO:0009229">
    <property type="term" value="P:thiamine diphosphate biosynthetic process"/>
    <property type="evidence" value="ECO:0007669"/>
    <property type="project" value="UniProtKB-UniRule"/>
</dbReference>
<feature type="binding site" evidence="10">
    <location>
        <position position="73"/>
    </location>
    <ligand>
        <name>4-amino-2-methyl-5-(diphosphooxymethyl)pyrimidine</name>
        <dbReference type="ChEBI" id="CHEBI:57841"/>
    </ligand>
</feature>
<proteinExistence type="inferred from homology"/>
<gene>
    <name evidence="10" type="primary">thiE</name>
    <name evidence="14" type="ORF">GFER_15725</name>
</gene>
<organism evidence="14 15">
    <name type="scientific">Geoalkalibacter ferrihydriticus DSM 17813</name>
    <dbReference type="NCBI Taxonomy" id="1121915"/>
    <lineage>
        <taxon>Bacteria</taxon>
        <taxon>Pseudomonadati</taxon>
        <taxon>Thermodesulfobacteriota</taxon>
        <taxon>Desulfuromonadia</taxon>
        <taxon>Desulfuromonadales</taxon>
        <taxon>Geoalkalibacteraceae</taxon>
        <taxon>Geoalkalibacter</taxon>
    </lineage>
</organism>
<feature type="binding site" evidence="10">
    <location>
        <position position="169"/>
    </location>
    <ligand>
        <name>2-[(2R,5Z)-2-carboxy-4-methylthiazol-5(2H)-ylidene]ethyl phosphate</name>
        <dbReference type="ChEBI" id="CHEBI:62899"/>
    </ligand>
</feature>
<dbReference type="HAMAP" id="MF_00097">
    <property type="entry name" value="TMP_synthase"/>
    <property type="match status" value="1"/>
</dbReference>
<evidence type="ECO:0000256" key="11">
    <source>
        <dbReference type="RuleBase" id="RU003826"/>
    </source>
</evidence>
<dbReference type="RefSeq" id="WP_040100930.1">
    <property type="nucleotide sequence ID" value="NZ_JWJD01000009.1"/>
</dbReference>
<feature type="binding site" evidence="10">
    <location>
        <begin position="41"/>
        <end position="45"/>
    </location>
    <ligand>
        <name>4-amino-2-methyl-5-(diphosphooxymethyl)pyrimidine</name>
        <dbReference type="ChEBI" id="CHEBI:57841"/>
    </ligand>
</feature>
<dbReference type="InterPro" id="IPR036206">
    <property type="entry name" value="ThiamineP_synth_sf"/>
</dbReference>